<keyword evidence="2 7" id="KW-0699">rRNA-binding</keyword>
<dbReference type="EMBL" id="QEGO01000016">
    <property type="protein sequence ID" value="RKV30089.1"/>
    <property type="molecule type" value="Genomic_DNA"/>
</dbReference>
<evidence type="ECO:0000313" key="33">
    <source>
        <dbReference type="EMBL" id="RVY28662.1"/>
    </source>
</evidence>
<dbReference type="EMBL" id="CP024948">
    <property type="protein sequence ID" value="QDY60164.1"/>
    <property type="molecule type" value="Genomic_DNA"/>
</dbReference>
<feature type="domain" description="KOW" evidence="10">
    <location>
        <begin position="4"/>
        <end position="31"/>
    </location>
</feature>
<reference evidence="16 59" key="14">
    <citation type="journal article" date="2020" name="J. Clin. Microbiol.">
        <title>Helicobacter pylori infections in the Bronx, New York: Surveying Antibiotic Susceptibility and Strain Lineage by Whole-genome Sequencing.</title>
        <authorList>
            <person name="Saranathan R."/>
            <person name="Levi M.H."/>
            <person name="Wattam A.R."/>
            <person name="Malek A."/>
            <person name="Asare E."/>
            <person name="Behin D.S."/>
            <person name="Pan D.H."/>
            <person name="Jacobs W.R."/>
            <person name="Szymczak W.A."/>
        </authorList>
    </citation>
    <scope>NUCLEOTIDE SEQUENCE [LARGE SCALE GENOMIC DNA]</scope>
    <source>
        <strain evidence="16 59">MHP10</strain>
    </source>
</reference>
<dbReference type="Proteomes" id="UP000078049">
    <property type="component" value="Chromosome"/>
</dbReference>
<dbReference type="OMA" id="HISNLML"/>
<dbReference type="EMBL" id="MUPM01000262">
    <property type="protein sequence ID" value="OOQ30143.1"/>
    <property type="molecule type" value="Genomic_DNA"/>
</dbReference>
<evidence type="ECO:0000256" key="7">
    <source>
        <dbReference type="HAMAP-Rule" id="MF_01326"/>
    </source>
</evidence>
<dbReference type="EMBL" id="MUPB01000146">
    <property type="protein sequence ID" value="OOQ16224.1"/>
    <property type="molecule type" value="Genomic_DNA"/>
</dbReference>
<evidence type="ECO:0000313" key="46">
    <source>
        <dbReference type="Proteomes" id="UP000267086"/>
    </source>
</evidence>
<dbReference type="InterPro" id="IPR014722">
    <property type="entry name" value="Rib_uL2_dom2"/>
</dbReference>
<evidence type="ECO:0000313" key="28">
    <source>
        <dbReference type="EMBL" id="QQW99904.1"/>
    </source>
</evidence>
<evidence type="ECO:0000313" key="15">
    <source>
        <dbReference type="EMBL" id="MDZ7551412.1"/>
    </source>
</evidence>
<dbReference type="HAMAP" id="MF_01326_B">
    <property type="entry name" value="Ribosomal_uL24_B"/>
    <property type="match status" value="1"/>
</dbReference>
<evidence type="ECO:0000313" key="16">
    <source>
        <dbReference type="EMBL" id="MUV09982.1"/>
    </source>
</evidence>
<feature type="compositionally biased region" description="Basic and acidic residues" evidence="9">
    <location>
        <begin position="51"/>
        <end position="65"/>
    </location>
</feature>
<name>A0A024C243_HELPX</name>
<dbReference type="EMBL" id="UGJP01000005">
    <property type="protein sequence ID" value="STR28464.1"/>
    <property type="molecule type" value="Genomic_DNA"/>
</dbReference>
<keyword evidence="3 7" id="KW-0694">RNA-binding</keyword>
<reference evidence="49 51" key="9">
    <citation type="submission" date="2018-10" db="EMBL/GenBank/DDBJ databases">
        <title>Genetic determinants and prediction of antibiotic resistance phenotypes in Helicobacter pylori.</title>
        <authorList>
            <person name="Wagner K."/>
        </authorList>
    </citation>
    <scope>NUCLEOTIDE SEQUENCE [LARGE SCALE GENOMIC DNA]</scope>
    <source>
        <strain evidence="33 49">ZH15</strain>
        <strain evidence="35 50">ZH70</strain>
        <strain evidence="34 51">ZH97</strain>
    </source>
</reference>
<evidence type="ECO:0000313" key="20">
    <source>
        <dbReference type="EMBL" id="OOQ16224.1"/>
    </source>
</evidence>
<dbReference type="Proteomes" id="UP000078062">
    <property type="component" value="Chromosome"/>
</dbReference>
<dbReference type="EMBL" id="JAXMRN010000029">
    <property type="protein sequence ID" value="MDZ7551412.1"/>
    <property type="molecule type" value="Genomic_DNA"/>
</dbReference>
<evidence type="ECO:0000313" key="21">
    <source>
        <dbReference type="EMBL" id="OOQ30143.1"/>
    </source>
</evidence>
<dbReference type="EMBL" id="MUPB01000156">
    <property type="protein sequence ID" value="OOQ15893.1"/>
    <property type="molecule type" value="Genomic_DNA"/>
</dbReference>
<dbReference type="Gene3D" id="2.30.30.30">
    <property type="match status" value="1"/>
</dbReference>
<evidence type="ECO:0000313" key="11">
    <source>
        <dbReference type="EMBL" id="ANH47336.1"/>
    </source>
</evidence>
<evidence type="ECO:0000313" key="18">
    <source>
        <dbReference type="EMBL" id="OOQ14876.1"/>
    </source>
</evidence>
<dbReference type="Pfam" id="PF00467">
    <property type="entry name" value="KOW"/>
    <property type="match status" value="1"/>
</dbReference>
<protein>
    <recommendedName>
        <fullName evidence="6 7">Large ribosomal subunit protein uL24</fullName>
    </recommendedName>
</protein>
<keyword evidence="4 7" id="KW-0689">Ribosomal protein</keyword>
<evidence type="ECO:0000313" key="39">
    <source>
        <dbReference type="Proteomes" id="UP000078049"/>
    </source>
</evidence>
<dbReference type="Proteomes" id="UP000275263">
    <property type="component" value="Unassembled WGS sequence"/>
</dbReference>
<reference evidence="44 45" key="8">
    <citation type="submission" date="2018-06" db="EMBL/GenBank/DDBJ databases">
        <authorList>
            <consortium name="Pathogen Informatics"/>
            <person name="Doyle S."/>
        </authorList>
    </citation>
    <scope>NUCLEOTIDE SEQUENCE [LARGE SCALE GENOMIC DNA]</scope>
    <source>
        <strain evidence="37 44">NCTC13094</strain>
        <strain evidence="36 45">NCTC13338</strain>
    </source>
</reference>
<evidence type="ECO:0000313" key="38">
    <source>
        <dbReference type="EMBL" id="TLR82263.1"/>
    </source>
</evidence>
<dbReference type="EMBL" id="RJGP01000191">
    <property type="protein sequence ID" value="RVZ39793.1"/>
    <property type="molecule type" value="Genomic_DNA"/>
</dbReference>
<dbReference type="Proteomes" id="UP000244700">
    <property type="component" value="Unassembled WGS sequence"/>
</dbReference>
<reference evidence="26 58" key="12">
    <citation type="journal article" date="2019" name="Sci. Rep.">
        <title>Evolutionary mechanism leading to the multi-cagA genotype in Helicobacter pylori.</title>
        <authorList>
            <person name="Su H."/>
            <person name="Tissera K."/>
            <person name="Jang S."/>
            <person name="Choi Y.H."/>
            <person name="Kim A."/>
            <person name="Cho Y.J."/>
            <person name="Li M."/>
            <person name="Gunawardhana N."/>
            <person name="Merrell D.S."/>
            <person name="Ge L."/>
            <person name="Cha J.H."/>
        </authorList>
    </citation>
    <scope>NUCLEOTIDE SEQUENCE [LARGE SCALE GENOMIC DNA]</scope>
    <source>
        <strain evidence="26 58">B140</strain>
    </source>
</reference>
<evidence type="ECO:0000313" key="31">
    <source>
        <dbReference type="EMBL" id="RPF67586.1"/>
    </source>
</evidence>
<dbReference type="RefSeq" id="WP_000834238.1">
    <property type="nucleotide sequence ID" value="NZ_AP017329.1"/>
</dbReference>
<evidence type="ECO:0000313" key="19">
    <source>
        <dbReference type="EMBL" id="OOQ15893.1"/>
    </source>
</evidence>
<dbReference type="Proteomes" id="UP000254543">
    <property type="component" value="Unassembled WGS sequence"/>
</dbReference>
<dbReference type="Proteomes" id="UP000318633">
    <property type="component" value="Unassembled WGS sequence"/>
</dbReference>
<evidence type="ECO:0000313" key="42">
    <source>
        <dbReference type="Proteomes" id="UP000220907"/>
    </source>
</evidence>
<evidence type="ECO:0000313" key="49">
    <source>
        <dbReference type="Proteomes" id="UP000288766"/>
    </source>
</evidence>
<evidence type="ECO:0000313" key="17">
    <source>
        <dbReference type="EMBL" id="OOP96330.1"/>
    </source>
</evidence>
<comment type="subunit">
    <text evidence="7">Part of the 50S ribosomal subunit.</text>
</comment>
<dbReference type="EMBL" id="JAVKQK010000006">
    <property type="protein sequence ID" value="MDU9789850.1"/>
    <property type="molecule type" value="Genomic_DNA"/>
</dbReference>
<dbReference type="Proteomes" id="UP000319650">
    <property type="component" value="Unassembled WGS sequence"/>
</dbReference>
<evidence type="ECO:0000313" key="50">
    <source>
        <dbReference type="Proteomes" id="UP000289022"/>
    </source>
</evidence>
<dbReference type="InterPro" id="IPR005824">
    <property type="entry name" value="KOW"/>
</dbReference>
<evidence type="ECO:0000313" key="35">
    <source>
        <dbReference type="EMBL" id="RVZ39793.1"/>
    </source>
</evidence>
<dbReference type="GO" id="GO:0005840">
    <property type="term" value="C:ribosome"/>
    <property type="evidence" value="ECO:0007669"/>
    <property type="project" value="UniProtKB-KW"/>
</dbReference>
<reference evidence="39 40" key="1">
    <citation type="submission" date="2014-04" db="EMBL/GenBank/DDBJ databases">
        <title>Detecting global and local adaptation in a worldwide sample of Helicobacter pylori genomes.</title>
        <authorList>
            <person name="Montano V."/>
            <person name="Didelot X."/>
            <person name="Foll M."/>
            <person name="Linz B."/>
            <person name="Reinhardt R."/>
            <person name="Suerbaum S."/>
            <person name="Moodley Y."/>
            <person name="Jensen J.D."/>
        </authorList>
    </citation>
    <scope>NUCLEOTIDE SEQUENCE [LARGE SCALE GENOMIC DNA]</scope>
    <source>
        <strain evidence="11">AusabrJ05</strain>
        <strain evidence="39">ausabrJ05</strain>
        <strain evidence="12 40">K26A1</strain>
    </source>
</reference>
<gene>
    <name evidence="7 11" type="primary">rplX</name>
    <name evidence="11" type="ORF">AA973_05930</name>
    <name evidence="12" type="ORF">AA977_06110</name>
    <name evidence="17" type="ORF">B0X41_02210</name>
    <name evidence="20" type="ORF">B0X56_05745</name>
    <name evidence="19" type="ORF">B0X56_06535</name>
    <name evidence="18" type="ORF">B0X56_08080</name>
    <name evidence="22" type="ORF">B0X64_03860</name>
    <name evidence="21" type="ORF">B0X69_08140</name>
    <name evidence="23" type="ORF">BB432_01875</name>
    <name evidence="24" type="ORF">BB468_03070</name>
    <name evidence="25" type="ORF">C2R72_02735</name>
    <name evidence="26" type="ORF">CV728_00810</name>
    <name evidence="30" type="ORF">DD751_06645</name>
    <name evidence="35" type="ORF">EC518_04935</name>
    <name evidence="34" type="ORF">EC547_04640</name>
    <name evidence="33" type="ORF">ECC12_04420</name>
    <name evidence="38" type="ORF">EGM89_05525</name>
    <name evidence="32" type="ORF">EGV97_01670</name>
    <name evidence="31" type="ORF">EGW01_06335</name>
    <name evidence="16" type="ORF">F7218_03620</name>
    <name evidence="29" type="ORF">HG562_06420</name>
    <name evidence="28" type="ORF">HGK51_06250</name>
    <name evidence="27" type="ORF">HK440_07240</name>
    <name evidence="13" type="ORF">HPATCC43504_00486</name>
    <name evidence="37" type="ORF">NCTC13094_01444</name>
    <name evidence="36" type="ORF">NCTC13338_00208</name>
    <name evidence="14" type="ORF">RGC53_03225</name>
    <name evidence="15" type="ORF">RGC63_06910</name>
</gene>
<dbReference type="GO" id="GO:1990904">
    <property type="term" value="C:ribonucleoprotein complex"/>
    <property type="evidence" value="ECO:0007669"/>
    <property type="project" value="UniProtKB-KW"/>
</dbReference>
<dbReference type="Proteomes" id="UP000319468">
    <property type="component" value="Unassembled WGS sequence"/>
</dbReference>
<dbReference type="Proteomes" id="UP000595660">
    <property type="component" value="Chromosome"/>
</dbReference>
<dbReference type="GeneID" id="93237561"/>
<dbReference type="EMBL" id="WAEA01000003">
    <property type="protein sequence ID" value="MUV09982.1"/>
    <property type="molecule type" value="Genomic_DNA"/>
</dbReference>
<evidence type="ECO:0000313" key="48">
    <source>
        <dbReference type="Proteomes" id="UP000276972"/>
    </source>
</evidence>
<evidence type="ECO:0000313" key="34">
    <source>
        <dbReference type="EMBL" id="RVZ34734.1"/>
    </source>
</evidence>
<evidence type="ECO:0000313" key="14">
    <source>
        <dbReference type="EMBL" id="MDU9789850.1"/>
    </source>
</evidence>
<dbReference type="Pfam" id="PF17136">
    <property type="entry name" value="ribosomal_L24"/>
    <property type="match status" value="1"/>
</dbReference>
<reference evidence="31 48" key="11">
    <citation type="submission" date="2018-11" db="EMBL/GenBank/DDBJ databases">
        <authorList>
            <person name="Gutierrez A.J."/>
            <person name="Bravo M."/>
        </authorList>
    </citation>
    <scope>NUCLEOTIDE SEQUENCE</scope>
    <source>
        <strain evidence="31">1057</strain>
        <strain evidence="32 48">22388</strain>
    </source>
</reference>
<dbReference type="EMBL" id="MBGX01000002">
    <property type="protein sequence ID" value="PDW47766.1"/>
    <property type="molecule type" value="Genomic_DNA"/>
</dbReference>
<evidence type="ECO:0000313" key="37">
    <source>
        <dbReference type="EMBL" id="STR28464.1"/>
    </source>
</evidence>
<dbReference type="EMBL" id="RPFP01000004">
    <property type="protein sequence ID" value="RPF70040.1"/>
    <property type="molecule type" value="Genomic_DNA"/>
</dbReference>
<reference evidence="41 42" key="5">
    <citation type="journal article" date="2017" name="Gut Pathog.">
        <title>Phylogenomics of Colombian Helicobacter pylori isolates.</title>
        <authorList>
            <person name="Gutierrez-Escobar A.J."/>
            <person name="Trujillo E."/>
            <person name="Acevedo O."/>
            <person name="Bravo M.M."/>
        </authorList>
    </citation>
    <scope>NUCLEOTIDE SEQUENCE [LARGE SCALE GENOMIC DNA]</scope>
    <source>
        <strain evidence="24 41">2021</strain>
        <strain evidence="23 42">22151</strain>
    </source>
</reference>
<reference evidence="38 53" key="10">
    <citation type="submission" date="2018-11" db="EMBL/GenBank/DDBJ databases">
        <title>The project aimed at sequencing of H. pylori N6 laboratory stock and two of its isogenic mutants deficient in activity of a serine protease HtrA in order to find the possible suppressor mutations.</title>
        <authorList>
            <person name="Strapagiel D."/>
            <person name="Lach J."/>
            <person name="Zarzecka U."/>
            <person name="Backert S."/>
            <person name="Pawlik A."/>
        </authorList>
    </citation>
    <scope>NUCLEOTIDE SEQUENCE [LARGE SCALE GENOMIC DNA]</scope>
    <source>
        <strain evidence="38 53">N6</strain>
    </source>
</reference>
<dbReference type="InterPro" id="IPR003256">
    <property type="entry name" value="Ribosomal_uL24"/>
</dbReference>
<dbReference type="SMR" id="A0A024C243"/>
<evidence type="ECO:0000313" key="12">
    <source>
        <dbReference type="EMBL" id="ANH48701.1"/>
    </source>
</evidence>
<evidence type="ECO:0000313" key="25">
    <source>
        <dbReference type="EMBL" id="PUD79900.1"/>
    </source>
</evidence>
<reference evidence="30 46" key="7">
    <citation type="submission" date="2018-04" db="EMBL/GenBank/DDBJ databases">
        <title>Complete genome sequences of Helicobacter pylori.</title>
        <authorList>
            <person name="Palau M."/>
            <person name="Minana-Galbis D."/>
        </authorList>
    </citation>
    <scope>NUCLEOTIDE SEQUENCE [LARGE SCALE GENOMIC DNA]</scope>
    <source>
        <strain evidence="30 46">B712A</strain>
    </source>
</reference>
<dbReference type="FunFam" id="2.30.30.30:FF:000023">
    <property type="entry name" value="50S ribosomal protein L24"/>
    <property type="match status" value="1"/>
</dbReference>
<evidence type="ECO:0000256" key="6">
    <source>
        <dbReference type="ARBA" id="ARBA00035206"/>
    </source>
</evidence>
<dbReference type="EMBL" id="CP051505">
    <property type="protein sequence ID" value="QQX50084.1"/>
    <property type="molecule type" value="Genomic_DNA"/>
</dbReference>
<dbReference type="Proteomes" id="UP000318399">
    <property type="component" value="Unassembled WGS sequence"/>
</dbReference>
<dbReference type="EMBL" id="CP051511">
    <property type="protein sequence ID" value="QQW99904.1"/>
    <property type="molecule type" value="Genomic_DNA"/>
</dbReference>
<dbReference type="Proteomes" id="UP000289022">
    <property type="component" value="Unassembled WGS sequence"/>
</dbReference>
<reference evidence="61 62" key="13">
    <citation type="journal article" date="2020" name="Front. Microbiol.">
        <title>Identification of New Helicobacter pylori Subpopulations in Native Americans and Mestizos From Peru.</title>
        <authorList>
            <person name="Gutierrez-Escobar A.J."/>
            <person name="Velapatino B."/>
            <person name="Borda V."/>
            <person name="Rabkin C.S."/>
            <person name="Tarazona-Santos E."/>
            <person name="Cabrera L."/>
            <person name="Cok J."/>
            <person name="Hooper C.C."/>
            <person name="Jahuira-Arias H."/>
            <person name="Herrera P."/>
            <person name="Noureen M."/>
            <person name="Wang D."/>
            <person name="Romero-Gallo J."/>
            <person name="Tran B."/>
            <person name="Peek R.M. Jr"/>
            <person name="Berg D.E."/>
            <person name="Gilman R.H."/>
            <person name="Camargo M.C."/>
        </authorList>
    </citation>
    <scope>NUCLEOTIDE SEQUENCE [LARGE SCALE GENOMIC DNA]</scope>
    <source>
        <strain evidence="28 62">ASHA-006</strain>
        <strain evidence="29 61">SHIM-010</strain>
    </source>
</reference>
<evidence type="ECO:0000313" key="53">
    <source>
        <dbReference type="Proteomes" id="UP000306692"/>
    </source>
</evidence>
<dbReference type="Proteomes" id="UP000267086">
    <property type="component" value="Unassembled WGS sequence"/>
</dbReference>
<evidence type="ECO:0000313" key="52">
    <source>
        <dbReference type="Proteomes" id="UP000289281"/>
    </source>
</evidence>
<evidence type="ECO:0000256" key="3">
    <source>
        <dbReference type="ARBA" id="ARBA00022884"/>
    </source>
</evidence>
<dbReference type="EMBL" id="UGHQ01000001">
    <property type="protein sequence ID" value="STO82118.1"/>
    <property type="molecule type" value="Genomic_DNA"/>
</dbReference>
<evidence type="ECO:0000313" key="56">
    <source>
        <dbReference type="Proteomes" id="UP000319468"/>
    </source>
</evidence>
<organism evidence="23 42">
    <name type="scientific">Helicobacter pylori</name>
    <name type="common">Campylobacter pylori</name>
    <dbReference type="NCBI Taxonomy" id="210"/>
    <lineage>
        <taxon>Bacteria</taxon>
        <taxon>Pseudomonadati</taxon>
        <taxon>Campylobacterota</taxon>
        <taxon>Epsilonproteobacteria</taxon>
        <taxon>Campylobacterales</taxon>
        <taxon>Helicobacteraceae</taxon>
        <taxon>Helicobacter</taxon>
    </lineage>
</organism>
<evidence type="ECO:0000313" key="30">
    <source>
        <dbReference type="EMBL" id="RKV30089.1"/>
    </source>
</evidence>
<evidence type="ECO:0000256" key="1">
    <source>
        <dbReference type="ARBA" id="ARBA00010618"/>
    </source>
</evidence>
<dbReference type="EMBL" id="RJEO01000010">
    <property type="protein sequence ID" value="RVY28662.1"/>
    <property type="molecule type" value="Genomic_DNA"/>
</dbReference>
<dbReference type="GO" id="GO:0003735">
    <property type="term" value="F:structural constituent of ribosome"/>
    <property type="evidence" value="ECO:0007669"/>
    <property type="project" value="InterPro"/>
</dbReference>
<reference evidence="31 47" key="4">
    <citation type="journal article" date="2017" name="Gut Pathog.">
        <title>Mycobacterium avium subsp. paratuberculosis and associated risk factors for inflammatory bowel disease in Iranian patients.</title>
        <authorList>
            <person name="Zamani S."/>
            <person name="Zali M.R."/>
            <person name="Aghdaei H.A."/>
            <person name="Sechi L.A."/>
            <person name="Niegowska M."/>
            <person name="Caggiu E."/>
            <person name="Keshavarz R."/>
            <person name="Mosavari N."/>
            <person name="Feizabadi M.M."/>
        </authorList>
    </citation>
    <scope>NUCLEOTIDE SEQUENCE [LARGE SCALE GENOMIC DNA]</scope>
    <source>
        <strain evidence="31 47">1057</strain>
    </source>
</reference>
<dbReference type="Proteomes" id="UP000306692">
    <property type="component" value="Unassembled WGS sequence"/>
</dbReference>
<evidence type="ECO:0000313" key="62">
    <source>
        <dbReference type="Proteomes" id="UP000662764"/>
    </source>
</evidence>
<dbReference type="EMBL" id="QBQT01000153">
    <property type="protein sequence ID" value="PUD79900.1"/>
    <property type="molecule type" value="Genomic_DNA"/>
</dbReference>
<evidence type="ECO:0000313" key="26">
    <source>
        <dbReference type="EMBL" id="QDY60164.1"/>
    </source>
</evidence>
<evidence type="ECO:0000313" key="61">
    <source>
        <dbReference type="Proteomes" id="UP000595660"/>
    </source>
</evidence>
<evidence type="ECO:0000313" key="29">
    <source>
        <dbReference type="EMBL" id="QQX50084.1"/>
    </source>
</evidence>
<evidence type="ECO:0000313" key="43">
    <source>
        <dbReference type="Proteomes" id="UP000244700"/>
    </source>
</evidence>
<evidence type="ECO:0000313" key="13">
    <source>
        <dbReference type="EMBL" id="BBI22421.1"/>
    </source>
</evidence>
<evidence type="ECO:0000313" key="40">
    <source>
        <dbReference type="Proteomes" id="UP000078062"/>
    </source>
</evidence>
<dbReference type="EMBL" id="VAPN01000005">
    <property type="protein sequence ID" value="TLR82263.1"/>
    <property type="molecule type" value="Genomic_DNA"/>
</dbReference>
<evidence type="ECO:0000313" key="32">
    <source>
        <dbReference type="EMBL" id="RPF70040.1"/>
    </source>
</evidence>
<dbReference type="PROSITE" id="PS01108">
    <property type="entry name" value="RIBOSOMAL_L24"/>
    <property type="match status" value="1"/>
</dbReference>
<dbReference type="GO" id="GO:0006412">
    <property type="term" value="P:translation"/>
    <property type="evidence" value="ECO:0007669"/>
    <property type="project" value="UniProtKB-UniRule"/>
</dbReference>
<dbReference type="Proteomes" id="UP001294612">
    <property type="component" value="Unassembled WGS sequence"/>
</dbReference>
<dbReference type="CDD" id="cd06089">
    <property type="entry name" value="KOW_RPL26"/>
    <property type="match status" value="1"/>
</dbReference>
<dbReference type="Proteomes" id="UP000289024">
    <property type="component" value="Unassembled WGS sequence"/>
</dbReference>
<dbReference type="AlphaFoldDB" id="A0A024C243"/>
<dbReference type="EMBL" id="MBJH01000057">
    <property type="protein sequence ID" value="PDX38323.1"/>
    <property type="molecule type" value="Genomic_DNA"/>
</dbReference>
<evidence type="ECO:0000313" key="44">
    <source>
        <dbReference type="Proteomes" id="UP000254195"/>
    </source>
</evidence>
<evidence type="ECO:0000313" key="58">
    <source>
        <dbReference type="Proteomes" id="UP000320851"/>
    </source>
</evidence>
<evidence type="ECO:0000259" key="10">
    <source>
        <dbReference type="SMART" id="SM00739"/>
    </source>
</evidence>
<dbReference type="EMBL" id="AP017632">
    <property type="protein sequence ID" value="BBI22421.1"/>
    <property type="molecule type" value="Genomic_DNA"/>
</dbReference>
<dbReference type="Proteomes" id="UP000502945">
    <property type="component" value="Chromosome"/>
</dbReference>
<dbReference type="NCBIfam" id="TIGR01079">
    <property type="entry name" value="rplX_bact"/>
    <property type="match status" value="1"/>
</dbReference>
<evidence type="ECO:0000313" key="22">
    <source>
        <dbReference type="EMBL" id="OOQ40347.1"/>
    </source>
</evidence>
<evidence type="ECO:0000313" key="59">
    <source>
        <dbReference type="Proteomes" id="UP000460877"/>
    </source>
</evidence>
<dbReference type="EMBL" id="MUPN01000366">
    <property type="protein sequence ID" value="OOQ40347.1"/>
    <property type="molecule type" value="Genomic_DNA"/>
</dbReference>
<dbReference type="Proteomes" id="UP000276972">
    <property type="component" value="Unassembled WGS sequence"/>
</dbReference>
<dbReference type="Proteomes" id="UP000662764">
    <property type="component" value="Chromosome"/>
</dbReference>
<dbReference type="SUPFAM" id="SSF50104">
    <property type="entry name" value="Translation proteins SH3-like domain"/>
    <property type="match status" value="1"/>
</dbReference>
<evidence type="ECO:0000256" key="5">
    <source>
        <dbReference type="ARBA" id="ARBA00023274"/>
    </source>
</evidence>
<reference evidence="25 43" key="6">
    <citation type="submission" date="2018-01" db="EMBL/GenBank/DDBJ databases">
        <title>Helicobacter pylori genome-wide association study shows promise for predicting gastric cancer risk.</title>
        <authorList>
            <person name="Berthenet E."/>
            <person name="Yahara K."/>
            <person name="Thorell K."/>
            <person name="Pascoe B."/>
            <person name="Meric G."/>
            <person name="Mikhail J.M."/>
            <person name="Engstrand L."/>
            <person name="Enroth H."/>
            <person name="Burette A."/>
            <person name="Megraud F."/>
            <person name="Atherton J."/>
            <person name="Smith S."/>
            <person name="Wilkinson T.S."/>
            <person name="Hitchings M.D."/>
            <person name="Falush D."/>
            <person name="Sheppard S.K."/>
        </authorList>
    </citation>
    <scope>NUCLEOTIDE SEQUENCE [LARGE SCALE GENOMIC DNA]</scope>
    <source>
        <strain evidence="25 43">GIL237</strain>
    </source>
</reference>
<proteinExistence type="inferred from homology"/>
<sequence>MKSEIKKNDMVKVIAGDDKGKVAKVLAVLPKTSQVVVEGCKVVKKAIKPTDDNPKGGFIHKEKPMHISNVKKA</sequence>
<comment type="function">
    <text evidence="7">One of the proteins that surrounds the polypeptide exit tunnel on the outside of the subunit.</text>
</comment>
<evidence type="ECO:0000313" key="23">
    <source>
        <dbReference type="EMBL" id="PDW47766.1"/>
    </source>
</evidence>
<dbReference type="Proteomes" id="UP000320851">
    <property type="component" value="Chromosome"/>
</dbReference>
<dbReference type="EMBL" id="MUOR01000020">
    <property type="protein sequence ID" value="OOP96330.1"/>
    <property type="molecule type" value="Genomic_DNA"/>
</dbReference>
<evidence type="ECO:0000313" key="51">
    <source>
        <dbReference type="Proteomes" id="UP000289024"/>
    </source>
</evidence>
<dbReference type="EMBL" id="CP053396">
    <property type="protein sequence ID" value="QJW44138.1"/>
    <property type="molecule type" value="Genomic_DNA"/>
</dbReference>
<reference evidence="27 60" key="15">
    <citation type="submission" date="2020-05" db="EMBL/GenBank/DDBJ databases">
        <title>Proteome, Transcriptome, Methylome of different strains of Helicobacter pylori.</title>
        <authorList>
            <person name="Butenko I."/>
            <person name="Fedorov D."/>
            <person name="Babenko V."/>
            <person name="Manolov A."/>
            <person name="Boldyreva D."/>
            <person name="Klimina K."/>
            <person name="Veselovski V."/>
            <person name="Malahova M."/>
            <person name="Semashko T."/>
            <person name="Semenov I."/>
            <person name="Govorun V."/>
        </authorList>
    </citation>
    <scope>NUCLEOTIDE SEQUENCE [LARGE SCALE GENOMIC DNA]</scope>
    <source>
        <strain evidence="27 60">HPY</strain>
    </source>
</reference>
<dbReference type="Proteomes" id="UP000220405">
    <property type="component" value="Unassembled WGS sequence"/>
</dbReference>
<dbReference type="Proteomes" id="UP000220907">
    <property type="component" value="Unassembled WGS sequence"/>
</dbReference>
<evidence type="ECO:0000313" key="54">
    <source>
        <dbReference type="Proteomes" id="UP000318399"/>
    </source>
</evidence>
<dbReference type="PANTHER" id="PTHR12903">
    <property type="entry name" value="MITOCHONDRIAL RIBOSOMAL PROTEIN L24"/>
    <property type="match status" value="1"/>
</dbReference>
<dbReference type="InterPro" id="IPR057264">
    <property type="entry name" value="Ribosomal_uL24_C"/>
</dbReference>
<feature type="region of interest" description="Disordered" evidence="9">
    <location>
        <begin position="51"/>
        <end position="73"/>
    </location>
</feature>
<dbReference type="PATRIC" id="fig|210.1916.peg.1258"/>
<dbReference type="Proteomes" id="UP000460877">
    <property type="component" value="Unassembled WGS sequence"/>
</dbReference>
<dbReference type="InterPro" id="IPR005825">
    <property type="entry name" value="Ribosomal_uL24_CS"/>
</dbReference>
<evidence type="ECO:0000313" key="24">
    <source>
        <dbReference type="EMBL" id="PDX38323.1"/>
    </source>
</evidence>
<dbReference type="EMBL" id="CP011486">
    <property type="protein sequence ID" value="ANH48701.1"/>
    <property type="molecule type" value="Genomic_DNA"/>
</dbReference>
<dbReference type="EMBL" id="RJHK01000007">
    <property type="protein sequence ID" value="RVZ34734.1"/>
    <property type="molecule type" value="Genomic_DNA"/>
</dbReference>
<reference evidence="13 52" key="2">
    <citation type="submission" date="2016-08" db="EMBL/GenBank/DDBJ databases">
        <title>Whole genome shotgun sequence of Helicobacter pylori strain ATCC43504.</title>
        <authorList>
            <person name="Mimuro H."/>
            <person name="Ogura Y."/>
            <person name="Katsura K."/>
            <person name="Hayashi T."/>
        </authorList>
    </citation>
    <scope>NUCLEOTIDE SEQUENCE [LARGE SCALE GENOMIC DNA]</scope>
    <source>
        <strain evidence="52">ATCC 43504</strain>
        <strain evidence="13">ATCC43504</strain>
    </source>
</reference>
<evidence type="ECO:0000313" key="57">
    <source>
        <dbReference type="Proteomes" id="UP000319650"/>
    </source>
</evidence>
<dbReference type="eggNOG" id="COG0198">
    <property type="taxonomic scope" value="Bacteria"/>
</dbReference>
<keyword evidence="5 7" id="KW-0687">Ribonucleoprotein</keyword>
<evidence type="ECO:0000256" key="9">
    <source>
        <dbReference type="SAM" id="MobiDB-lite"/>
    </source>
</evidence>
<dbReference type="EMBL" id="CP011485">
    <property type="protein sequence ID" value="ANH47336.1"/>
    <property type="molecule type" value="Genomic_DNA"/>
</dbReference>
<evidence type="ECO:0000313" key="60">
    <source>
        <dbReference type="Proteomes" id="UP000502945"/>
    </source>
</evidence>
<reference evidence="15" key="16">
    <citation type="submission" date="2023-10" db="EMBL/GenBank/DDBJ databases">
        <title>First insite into the whole-genome sequence variations in clarithromycin resistant Helicobacter pylori clinical isolates in Russia.</title>
        <authorList>
            <person name="Starkova D.A."/>
            <person name="Svarval A.V."/>
            <person name="Polev D.E."/>
            <person name="Saitova A.T."/>
            <person name="Gladyshev N.S."/>
            <person name="Egorova S.A."/>
        </authorList>
    </citation>
    <scope>NUCLEOTIDE SEQUENCE</scope>
    <source>
        <strain evidence="15">HP290</strain>
        <strain evidence="14">HP96</strain>
    </source>
</reference>
<dbReference type="EMBL" id="RPFT01000014">
    <property type="protein sequence ID" value="RPF67586.1"/>
    <property type="molecule type" value="Genomic_DNA"/>
</dbReference>
<evidence type="ECO:0000313" key="45">
    <source>
        <dbReference type="Proteomes" id="UP000254543"/>
    </source>
</evidence>
<comment type="function">
    <text evidence="7">One of two assembly initiator proteins, it binds directly to the 5'-end of the 23S rRNA, where it nucleates assembly of the 50S subunit.</text>
</comment>
<dbReference type="Proteomes" id="UP000254195">
    <property type="component" value="Unassembled WGS sequence"/>
</dbReference>
<evidence type="ECO:0000313" key="36">
    <source>
        <dbReference type="EMBL" id="STO82118.1"/>
    </source>
</evidence>
<dbReference type="Proteomes" id="UP000289281">
    <property type="component" value="Chromosome"/>
</dbReference>
<dbReference type="Proteomes" id="UP000288766">
    <property type="component" value="Unassembled WGS sequence"/>
</dbReference>
<dbReference type="Proteomes" id="UP001262343">
    <property type="component" value="Unassembled WGS sequence"/>
</dbReference>
<dbReference type="SMART" id="SM00739">
    <property type="entry name" value="KOW"/>
    <property type="match status" value="1"/>
</dbReference>
<reference evidence="54 55" key="3">
    <citation type="journal article" date="2017" name="Front. Cell. Infect. Microbiol.">
        <title>Whole Genome Sequence and Phylogenetic Analysis Show Helicobacter pylori Strains from Latin America Have Followed a Unique Evolution Pathway.</title>
        <authorList>
            <person name="Munoz-Ramirez Z.Y."/>
            <person name="Mendez-Tenorio A."/>
            <person name="Kato I."/>
            <person name="Bravo M.M."/>
            <person name="Rizzato C."/>
            <person name="Thorell K."/>
            <person name="Torres R.C."/>
            <person name="Aviles-Jimenez F."/>
            <person name="Camorlinga M."/>
            <person name="Canzian F."/>
            <person name="Torres J."/>
        </authorList>
    </citation>
    <scope>NUCLEOTIDE SEQUENCE [LARGE SCALE GENOMIC DNA]</scope>
    <source>
        <strain evidence="17 54">CC26084</strain>
        <strain evidence="18 55">CG22371</strain>
        <strain evidence="21 56">CM22347</strain>
        <strain evidence="22 57">CM22351</strain>
    </source>
</reference>
<evidence type="ECO:0000313" key="55">
    <source>
        <dbReference type="Proteomes" id="UP000318633"/>
    </source>
</evidence>
<evidence type="ECO:0000313" key="27">
    <source>
        <dbReference type="EMBL" id="QJW44138.1"/>
    </source>
</evidence>
<dbReference type="InterPro" id="IPR041988">
    <property type="entry name" value="Ribosomal_uL24_KOW"/>
</dbReference>
<comment type="similarity">
    <text evidence="1 7 8">Belongs to the universal ribosomal protein uL24 family.</text>
</comment>
<dbReference type="InterPro" id="IPR008991">
    <property type="entry name" value="Translation_prot_SH3-like_sf"/>
</dbReference>
<evidence type="ECO:0000313" key="47">
    <source>
        <dbReference type="Proteomes" id="UP000275263"/>
    </source>
</evidence>
<dbReference type="GO" id="GO:0019843">
    <property type="term" value="F:rRNA binding"/>
    <property type="evidence" value="ECO:0007669"/>
    <property type="project" value="UniProtKB-UniRule"/>
</dbReference>
<evidence type="ECO:0000256" key="8">
    <source>
        <dbReference type="RuleBase" id="RU003477"/>
    </source>
</evidence>
<evidence type="ECO:0000313" key="41">
    <source>
        <dbReference type="Proteomes" id="UP000220405"/>
    </source>
</evidence>
<evidence type="ECO:0000256" key="4">
    <source>
        <dbReference type="ARBA" id="ARBA00022980"/>
    </source>
</evidence>
<accession>A0A024C243</accession>
<dbReference type="EMBL" id="MUPB01000183">
    <property type="protein sequence ID" value="OOQ14876.1"/>
    <property type="molecule type" value="Genomic_DNA"/>
</dbReference>
<evidence type="ECO:0000256" key="2">
    <source>
        <dbReference type="ARBA" id="ARBA00022730"/>
    </source>
</evidence>